<dbReference type="AlphaFoldDB" id="Q1IVT8"/>
<dbReference type="InterPro" id="IPR046291">
    <property type="entry name" value="DUF6328"/>
</dbReference>
<dbReference type="KEGG" id="aba:Acid345_0007"/>
<feature type="transmembrane region" description="Helical" evidence="1">
    <location>
        <begin position="74"/>
        <end position="92"/>
    </location>
</feature>
<dbReference type="Pfam" id="PF19853">
    <property type="entry name" value="DUF6328"/>
    <property type="match status" value="1"/>
</dbReference>
<dbReference type="EnsemblBacteria" id="ABF39012">
    <property type="protein sequence ID" value="ABF39012"/>
    <property type="gene ID" value="Acid345_0007"/>
</dbReference>
<dbReference type="HOGENOM" id="CLU_1914299_0_0_0"/>
<proteinExistence type="predicted"/>
<keyword evidence="1" id="KW-0812">Transmembrane</keyword>
<gene>
    <name evidence="2" type="ordered locus">Acid345_0007</name>
</gene>
<protein>
    <submittedName>
        <fullName evidence="2">Uncharacterized protein</fullName>
    </submittedName>
</protein>
<keyword evidence="1" id="KW-1133">Transmembrane helix</keyword>
<evidence type="ECO:0000313" key="2">
    <source>
        <dbReference type="EMBL" id="ABF39012.1"/>
    </source>
</evidence>
<name>Q1IVT8_KORVE</name>
<feature type="transmembrane region" description="Helical" evidence="1">
    <location>
        <begin position="98"/>
        <end position="121"/>
    </location>
</feature>
<keyword evidence="3" id="KW-1185">Reference proteome</keyword>
<keyword evidence="1" id="KW-0472">Membrane</keyword>
<feature type="transmembrane region" description="Helical" evidence="1">
    <location>
        <begin position="34"/>
        <end position="53"/>
    </location>
</feature>
<dbReference type="RefSeq" id="WP_011520814.1">
    <property type="nucleotide sequence ID" value="NC_008009.1"/>
</dbReference>
<accession>Q1IVT8</accession>
<dbReference type="Proteomes" id="UP000002432">
    <property type="component" value="Chromosome"/>
</dbReference>
<reference evidence="2 3" key="1">
    <citation type="journal article" date="2009" name="Appl. Environ. Microbiol.">
        <title>Three genomes from the phylum Acidobacteria provide insight into the lifestyles of these microorganisms in soils.</title>
        <authorList>
            <person name="Ward N.L."/>
            <person name="Challacombe J.F."/>
            <person name="Janssen P.H."/>
            <person name="Henrissat B."/>
            <person name="Coutinho P.M."/>
            <person name="Wu M."/>
            <person name="Xie G."/>
            <person name="Haft D.H."/>
            <person name="Sait M."/>
            <person name="Badger J."/>
            <person name="Barabote R.D."/>
            <person name="Bradley B."/>
            <person name="Brettin T.S."/>
            <person name="Brinkac L.M."/>
            <person name="Bruce D."/>
            <person name="Creasy T."/>
            <person name="Daugherty S.C."/>
            <person name="Davidsen T.M."/>
            <person name="DeBoy R.T."/>
            <person name="Detter J.C."/>
            <person name="Dodson R.J."/>
            <person name="Durkin A.S."/>
            <person name="Ganapathy A."/>
            <person name="Gwinn-Giglio M."/>
            <person name="Han C.S."/>
            <person name="Khouri H."/>
            <person name="Kiss H."/>
            <person name="Kothari S.P."/>
            <person name="Madupu R."/>
            <person name="Nelson K.E."/>
            <person name="Nelson W.C."/>
            <person name="Paulsen I."/>
            <person name="Penn K."/>
            <person name="Ren Q."/>
            <person name="Rosovitz M.J."/>
            <person name="Selengut J.D."/>
            <person name="Shrivastava S."/>
            <person name="Sullivan S.A."/>
            <person name="Tapia R."/>
            <person name="Thompson L.S."/>
            <person name="Watkins K.L."/>
            <person name="Yang Q."/>
            <person name="Yu C."/>
            <person name="Zafar N."/>
            <person name="Zhou L."/>
            <person name="Kuske C.R."/>
        </authorList>
    </citation>
    <scope>NUCLEOTIDE SEQUENCE [LARGE SCALE GENOMIC DNA]</scope>
    <source>
        <strain evidence="2 3">Ellin345</strain>
    </source>
</reference>
<sequence length="132" mass="14284">MVLPGAQALLGFQFINVWLGGFDTISQHAKLTHLASLCSVAIATILLVLPAAYHRIAEAGEDTANFVRFAGRMLLTAMVFLALGICGDFFVIAEKLQFSIIASTAMSGGMLALFLGLWFGYTSWKRMQIAHS</sequence>
<organism evidence="2 3">
    <name type="scientific">Koribacter versatilis (strain Ellin345)</name>
    <dbReference type="NCBI Taxonomy" id="204669"/>
    <lineage>
        <taxon>Bacteria</taxon>
        <taxon>Pseudomonadati</taxon>
        <taxon>Acidobacteriota</taxon>
        <taxon>Terriglobia</taxon>
        <taxon>Terriglobales</taxon>
        <taxon>Candidatus Korobacteraceae</taxon>
        <taxon>Candidatus Korobacter</taxon>
    </lineage>
</organism>
<dbReference type="OrthoDB" id="6024366at2"/>
<evidence type="ECO:0000256" key="1">
    <source>
        <dbReference type="SAM" id="Phobius"/>
    </source>
</evidence>
<evidence type="ECO:0000313" key="3">
    <source>
        <dbReference type="Proteomes" id="UP000002432"/>
    </source>
</evidence>
<dbReference type="EMBL" id="CP000360">
    <property type="protein sequence ID" value="ABF39012.1"/>
    <property type="molecule type" value="Genomic_DNA"/>
</dbReference>